<gene>
    <name evidence="1" type="ORF">METZ01_LOCUS141060</name>
</gene>
<dbReference type="InterPro" id="IPR013320">
    <property type="entry name" value="ConA-like_dom_sf"/>
</dbReference>
<name>A0A381ZFZ3_9ZZZZ</name>
<feature type="non-terminal residue" evidence="1">
    <location>
        <position position="1"/>
    </location>
</feature>
<dbReference type="AlphaFoldDB" id="A0A381ZFZ3"/>
<sequence length="600" mass="64444">FAFYLARFAATETRTGGYYTMDIKARNVAMTGLEHGIQSYKTSRSISTINGSFNTGNYLVEFDASNNESGSPLPHSNYIMMKSRANIDDVERNLRLFISSMPESFCFSYYGNNAGNQTFTEPNDFINGDMFYNGNVQANSGTNSGTTYTSTGVGGTLLSSPPPFPQLDITLYENLLTAAAAEDPPSTYDNYALDFNSSDYVGIGSSSDINSGIHSQRTIEAWFRTNNKDSSTRQVIYEEGGGTRGLNIYIHSGRLYVGGWNRPSNESNWNPGTWIYTTSIQNNQWHHVALTLNGGSSVSANVLKMYLDGNYTTGGNGSQIWGHNPANIGCTRSGSRYHNGTGNGYTFNGKIDEVRIWNVERTAGQIAAKKDTILVGNESGLTAYYNFQENTGNTVNDTQTQSNNDGTISGASWTDGPPFSKMIQSSYTNTTINLSSFTNNQKLHNGNLTLTGTTVNGPGYLVVDGNLTIESSSAIKKNVFLICSGNLTITSSTAGTGIRTPAIVYAKGTISLSSSTVYGLIIAKGSSCTLNQTAVNGGILNYGATFSLSNTSSVTGSAVSNYSIDLTDANSSISKGNLPPFFGLNVGLDPMIIPGSYLEY</sequence>
<proteinExistence type="predicted"/>
<accession>A0A381ZFZ3</accession>
<dbReference type="Pfam" id="PF13385">
    <property type="entry name" value="Laminin_G_3"/>
    <property type="match status" value="1"/>
</dbReference>
<dbReference type="Gene3D" id="2.60.120.200">
    <property type="match status" value="1"/>
</dbReference>
<dbReference type="EMBL" id="UINC01021186">
    <property type="protein sequence ID" value="SVA88206.1"/>
    <property type="molecule type" value="Genomic_DNA"/>
</dbReference>
<reference evidence="1" key="1">
    <citation type="submission" date="2018-05" db="EMBL/GenBank/DDBJ databases">
        <authorList>
            <person name="Lanie J.A."/>
            <person name="Ng W.-L."/>
            <person name="Kazmierczak K.M."/>
            <person name="Andrzejewski T.M."/>
            <person name="Davidsen T.M."/>
            <person name="Wayne K.J."/>
            <person name="Tettelin H."/>
            <person name="Glass J.I."/>
            <person name="Rusch D."/>
            <person name="Podicherti R."/>
            <person name="Tsui H.-C.T."/>
            <person name="Winkler M.E."/>
        </authorList>
    </citation>
    <scope>NUCLEOTIDE SEQUENCE</scope>
</reference>
<evidence type="ECO:0000313" key="1">
    <source>
        <dbReference type="EMBL" id="SVA88206.1"/>
    </source>
</evidence>
<evidence type="ECO:0008006" key="2">
    <source>
        <dbReference type="Google" id="ProtNLM"/>
    </source>
</evidence>
<dbReference type="SUPFAM" id="SSF49899">
    <property type="entry name" value="Concanavalin A-like lectins/glucanases"/>
    <property type="match status" value="1"/>
</dbReference>
<protein>
    <recommendedName>
        <fullName evidence="2">LamG-like jellyroll fold domain-containing protein</fullName>
    </recommendedName>
</protein>
<organism evidence="1">
    <name type="scientific">marine metagenome</name>
    <dbReference type="NCBI Taxonomy" id="408172"/>
    <lineage>
        <taxon>unclassified sequences</taxon>
        <taxon>metagenomes</taxon>
        <taxon>ecological metagenomes</taxon>
    </lineage>
</organism>